<dbReference type="Pfam" id="PF01874">
    <property type="entry name" value="CitG"/>
    <property type="match status" value="1"/>
</dbReference>
<evidence type="ECO:0000313" key="2">
    <source>
        <dbReference type="EMBL" id="HGQ64828.1"/>
    </source>
</evidence>
<organism evidence="2">
    <name type="scientific">Ignisphaera aggregans</name>
    <dbReference type="NCBI Taxonomy" id="334771"/>
    <lineage>
        <taxon>Archaea</taxon>
        <taxon>Thermoproteota</taxon>
        <taxon>Thermoprotei</taxon>
        <taxon>Desulfurococcales</taxon>
        <taxon>Desulfurococcaceae</taxon>
        <taxon>Ignisphaera</taxon>
    </lineage>
</organism>
<dbReference type="GO" id="GO:0046917">
    <property type="term" value="F:triphosphoribosyl-dephospho-CoA synthase activity"/>
    <property type="evidence" value="ECO:0007669"/>
    <property type="project" value="InterPro"/>
</dbReference>
<dbReference type="PANTHER" id="PTHR42280:SF1">
    <property type="entry name" value="CITG FAMILY PROTEIN"/>
    <property type="match status" value="1"/>
</dbReference>
<evidence type="ECO:0000313" key="1">
    <source>
        <dbReference type="EMBL" id="HGQ36040.1"/>
    </source>
</evidence>
<dbReference type="InterPro" id="IPR002736">
    <property type="entry name" value="CitG"/>
</dbReference>
<sequence>MTSTKKLLIYAEKLALGLALEVSAFPKPGNVHRLRNFEDIIYEDFIVAAMLAIEPLYRGIKRGYKYGNNLNKLNVIYGDIVYETVKLSMTVSGGGNTCLGSTLLLSPLSVALGKAIASVYETNLSIEYILKDACDLFREYSTVLDAVYFYRAVRATNPSYIRKSDITGDFPNVWSKRYKLELIERRLRLWDIIEYSSNYDIVAKEIIDCYSRSYTLSRYILSRLKHHGVWNRAVVEAYLYQLSKELDTLIVRKNGIEVAQKVKEKAEVILRLCEKSWGGCFEKLRMFDEELASLKVNPGSTADIVAVAISIYSLFTKKDLLRLRKVATNE</sequence>
<dbReference type="EMBL" id="DTCK01000034">
    <property type="protein sequence ID" value="HGQ36040.1"/>
    <property type="molecule type" value="Genomic_DNA"/>
</dbReference>
<dbReference type="PANTHER" id="PTHR42280">
    <property type="entry name" value="CITG FAMILY PROTEIN"/>
    <property type="match status" value="1"/>
</dbReference>
<dbReference type="AlphaFoldDB" id="A0A7C4NND0"/>
<gene>
    <name evidence="2" type="ORF">ENU08_06250</name>
    <name evidence="1" type="ORF">ENU41_05110</name>
</gene>
<reference evidence="2" key="1">
    <citation type="journal article" date="2020" name="mSystems">
        <title>Genome- and Community-Level Interaction Insights into Carbon Utilization and Element Cycling Functions of Hydrothermarchaeota in Hydrothermal Sediment.</title>
        <authorList>
            <person name="Zhou Z."/>
            <person name="Liu Y."/>
            <person name="Xu W."/>
            <person name="Pan J."/>
            <person name="Luo Z.H."/>
            <person name="Li M."/>
        </authorList>
    </citation>
    <scope>NUCLEOTIDE SEQUENCE [LARGE SCALE GENOMIC DNA]</scope>
    <source>
        <strain evidence="2">SpSt-637</strain>
        <strain evidence="1">SpSt-667</strain>
    </source>
</reference>
<name>A0A7C4NND0_9CREN</name>
<accession>A0A7C4NND0</accession>
<dbReference type="GO" id="GO:0005524">
    <property type="term" value="F:ATP binding"/>
    <property type="evidence" value="ECO:0007669"/>
    <property type="project" value="InterPro"/>
</dbReference>
<dbReference type="EMBL" id="DTBD01000055">
    <property type="protein sequence ID" value="HGQ64828.1"/>
    <property type="molecule type" value="Genomic_DNA"/>
</dbReference>
<dbReference type="Gene3D" id="1.10.4200.10">
    <property type="entry name" value="Triphosphoribosyl-dephospho-CoA protein"/>
    <property type="match status" value="1"/>
</dbReference>
<comment type="caution">
    <text evidence="2">The sequence shown here is derived from an EMBL/GenBank/DDBJ whole genome shotgun (WGS) entry which is preliminary data.</text>
</comment>
<proteinExistence type="predicted"/>
<protein>
    <submittedName>
        <fullName evidence="2">Triphosphoribosyl-dephospho-CoA synthase</fullName>
    </submittedName>
</protein>